<evidence type="ECO:0000256" key="2">
    <source>
        <dbReference type="ARBA" id="ARBA00022737"/>
    </source>
</evidence>
<keyword evidence="5" id="KW-0143">Chaperone</keyword>
<reference evidence="10 12" key="1">
    <citation type="journal article" date="2013" name="Curr. Biol.">
        <title>Shared signatures of parasitism and phylogenomics unite Cryptomycota and microsporidia.</title>
        <authorList>
            <person name="James T.Y."/>
            <person name="Pelin A."/>
            <person name="Bonen L."/>
            <person name="Ahrendt S."/>
            <person name="Sain D."/>
            <person name="Corradi N."/>
            <person name="Stajich J.E."/>
        </authorList>
    </citation>
    <scope>NUCLEOTIDE SEQUENCE [LARGE SCALE GENOMIC DNA]</scope>
    <source>
        <strain evidence="10 12">CSF55</strain>
        <strain evidence="10 12">CSF55</strain>
    </source>
</reference>
<dbReference type="SUPFAM" id="SSF46565">
    <property type="entry name" value="Chaperone J-domain"/>
    <property type="match status" value="1"/>
</dbReference>
<dbReference type="Pfam" id="PF00684">
    <property type="entry name" value="DnaJ_CXXCXGXG"/>
    <property type="match status" value="1"/>
</dbReference>
<dbReference type="InterPro" id="IPR002939">
    <property type="entry name" value="DnaJ_C"/>
</dbReference>
<evidence type="ECO:0000313" key="13">
    <source>
        <dbReference type="Proteomes" id="UP000281549"/>
    </source>
</evidence>
<dbReference type="CDD" id="cd10719">
    <property type="entry name" value="DnaJ_zf"/>
    <property type="match status" value="1"/>
</dbReference>
<dbReference type="SUPFAM" id="SSF57938">
    <property type="entry name" value="DnaJ/Hsp40 cysteine-rich domain"/>
    <property type="match status" value="1"/>
</dbReference>
<evidence type="ECO:0000256" key="7">
    <source>
        <dbReference type="SAM" id="SignalP"/>
    </source>
</evidence>
<dbReference type="GO" id="GO:0051082">
    <property type="term" value="F:unfolded protein binding"/>
    <property type="evidence" value="ECO:0007669"/>
    <property type="project" value="InterPro"/>
</dbReference>
<evidence type="ECO:0000256" key="6">
    <source>
        <dbReference type="PROSITE-ProRule" id="PRU00546"/>
    </source>
</evidence>
<organism evidence="10 12">
    <name type="scientific">Rozella allomycis (strain CSF55)</name>
    <dbReference type="NCBI Taxonomy" id="988480"/>
    <lineage>
        <taxon>Eukaryota</taxon>
        <taxon>Fungi</taxon>
        <taxon>Fungi incertae sedis</taxon>
        <taxon>Cryptomycota</taxon>
        <taxon>Cryptomycota incertae sedis</taxon>
        <taxon>Rozella</taxon>
    </lineage>
</organism>
<dbReference type="FunFam" id="2.10.230.10:FF:000002">
    <property type="entry name" value="Molecular chaperone DnaJ"/>
    <property type="match status" value="1"/>
</dbReference>
<evidence type="ECO:0000313" key="11">
    <source>
        <dbReference type="EMBL" id="RKP17686.1"/>
    </source>
</evidence>
<evidence type="ECO:0000256" key="1">
    <source>
        <dbReference type="ARBA" id="ARBA00022723"/>
    </source>
</evidence>
<keyword evidence="3 6" id="KW-0863">Zinc-finger</keyword>
<dbReference type="GO" id="GO:0008270">
    <property type="term" value="F:zinc ion binding"/>
    <property type="evidence" value="ECO:0007669"/>
    <property type="project" value="UniProtKB-KW"/>
</dbReference>
<dbReference type="Gene3D" id="2.60.260.20">
    <property type="entry name" value="Urease metallochaperone UreE, N-terminal domain"/>
    <property type="match status" value="2"/>
</dbReference>
<gene>
    <name evidence="10" type="ORF">O9G_002112</name>
    <name evidence="11" type="ORF">ROZALSC1DRAFT_30545</name>
</gene>
<dbReference type="InterPro" id="IPR036869">
    <property type="entry name" value="J_dom_sf"/>
</dbReference>
<dbReference type="InterPro" id="IPR018253">
    <property type="entry name" value="DnaJ_domain_CS"/>
</dbReference>
<dbReference type="SUPFAM" id="SSF49493">
    <property type="entry name" value="HSP40/DnaJ peptide-binding domain"/>
    <property type="match status" value="2"/>
</dbReference>
<dbReference type="Proteomes" id="UP000281549">
    <property type="component" value="Unassembled WGS sequence"/>
</dbReference>
<keyword evidence="1 6" id="KW-0479">Metal-binding</keyword>
<sequence length="378" mass="43501">MRFFLLFLIFSSVYTFYKETKTSKDYYKVLGVSPDATERQIKKAYHSLALKYHPDRNDGSKEAEAKFVEISNAYEVLSDTEKRRRYDQFGDAGLNNEGDDEFAFHDPFDIFAQYMANCYLTYRFAGGFRKNRHQQQRKGATVSMSLTVSLEDLYLGKVVEVDVSKQVVCPKCHGSGAENENDIRNCPSCQGRGRHIQIIQFGNMIQQIQSDCDTCNGKGKIFKSKCSKCQGHKVVRGGTPISITIDRGMRNGNEIHKLFEEEADQHPDYIPGDLKFVIETVPHPVFKRDGDNLYMTLTITLREALRGFKRSFKHLDGKERIVQRTEVTQPGFVQTIKNQGMPRNAQSYEYGNLYIKYQVVLPDTPQQVRKFLDEHMEL</sequence>
<dbReference type="PANTHER" id="PTHR43888">
    <property type="entry name" value="DNAJ-LIKE-2, ISOFORM A-RELATED"/>
    <property type="match status" value="1"/>
</dbReference>
<evidence type="ECO:0000313" key="12">
    <source>
        <dbReference type="Proteomes" id="UP000030755"/>
    </source>
</evidence>
<keyword evidence="2" id="KW-0677">Repeat</keyword>
<proteinExistence type="inferred from homology"/>
<dbReference type="FunFam" id="2.60.260.20:FF:000013">
    <property type="entry name" value="DnaJ subfamily B member 11"/>
    <property type="match status" value="1"/>
</dbReference>
<dbReference type="GO" id="GO:0009408">
    <property type="term" value="P:response to heat"/>
    <property type="evidence" value="ECO:0007669"/>
    <property type="project" value="InterPro"/>
</dbReference>
<dbReference type="EMBL" id="ML005718">
    <property type="protein sequence ID" value="RKP17686.1"/>
    <property type="molecule type" value="Genomic_DNA"/>
</dbReference>
<feature type="chain" id="PRO_5040560126" evidence="7">
    <location>
        <begin position="16"/>
        <end position="378"/>
    </location>
</feature>
<accession>A0A075B398</accession>
<dbReference type="CDD" id="cd10747">
    <property type="entry name" value="DnaJ_C"/>
    <property type="match status" value="1"/>
</dbReference>
<reference evidence="11" key="3">
    <citation type="submission" date="2018-08" db="EMBL/GenBank/DDBJ databases">
        <title>Leveraging single-cell genomics to expand the Fungal Tree of Life.</title>
        <authorList>
            <consortium name="DOE Joint Genome Institute"/>
            <person name="Ahrendt S.R."/>
            <person name="Quandt C.A."/>
            <person name="Ciobanu D."/>
            <person name="Clum A."/>
            <person name="Salamov A."/>
            <person name="Andreopoulos B."/>
            <person name="Cheng J.-F."/>
            <person name="Woyke T."/>
            <person name="Pelin A."/>
            <person name="Henrissat B."/>
            <person name="Reynolds N."/>
            <person name="Benny G.L."/>
            <person name="Smith M.E."/>
            <person name="James T.Y."/>
            <person name="Grigoriev I.V."/>
        </authorList>
    </citation>
    <scope>NUCLEOTIDE SEQUENCE</scope>
    <source>
        <strain evidence="11">CSF55</strain>
    </source>
</reference>
<dbReference type="GO" id="GO:0006457">
    <property type="term" value="P:protein folding"/>
    <property type="evidence" value="ECO:0007669"/>
    <property type="project" value="InterPro"/>
</dbReference>
<dbReference type="Pfam" id="PF01556">
    <property type="entry name" value="DnaJ_C"/>
    <property type="match status" value="1"/>
</dbReference>
<dbReference type="PRINTS" id="PR00625">
    <property type="entry name" value="JDOMAIN"/>
</dbReference>
<dbReference type="InterPro" id="IPR001623">
    <property type="entry name" value="DnaJ_domain"/>
</dbReference>
<dbReference type="OrthoDB" id="550424at2759"/>
<dbReference type="AlphaFoldDB" id="A0A075B398"/>
<feature type="domain" description="CR-type" evidence="9">
    <location>
        <begin position="156"/>
        <end position="238"/>
    </location>
</feature>
<feature type="signal peptide" evidence="7">
    <location>
        <begin position="1"/>
        <end position="15"/>
    </location>
</feature>
<evidence type="ECO:0000256" key="5">
    <source>
        <dbReference type="ARBA" id="ARBA00023186"/>
    </source>
</evidence>
<dbReference type="EMBL" id="KE560428">
    <property type="protein sequence ID" value="EPZ36829.1"/>
    <property type="molecule type" value="Genomic_DNA"/>
</dbReference>
<protein>
    <submittedName>
        <fullName evidence="10">Chaperone DnaJ domain-containing protein</fullName>
    </submittedName>
    <submittedName>
        <fullName evidence="11">DnaJ-domain-containing protein</fullName>
    </submittedName>
</protein>
<dbReference type="CDD" id="cd06257">
    <property type="entry name" value="DnaJ"/>
    <property type="match status" value="1"/>
</dbReference>
<dbReference type="SMART" id="SM00271">
    <property type="entry name" value="DnaJ"/>
    <property type="match status" value="1"/>
</dbReference>
<evidence type="ECO:0000313" key="10">
    <source>
        <dbReference type="EMBL" id="EPZ36829.1"/>
    </source>
</evidence>
<reference evidence="13" key="2">
    <citation type="journal article" date="2018" name="Nat. Microbiol.">
        <title>Leveraging single-cell genomics to expand the fungal tree of life.</title>
        <authorList>
            <person name="Ahrendt S.R."/>
            <person name="Quandt C.A."/>
            <person name="Ciobanu D."/>
            <person name="Clum A."/>
            <person name="Salamov A."/>
            <person name="Andreopoulos B."/>
            <person name="Cheng J.F."/>
            <person name="Woyke T."/>
            <person name="Pelin A."/>
            <person name="Henrissat B."/>
            <person name="Reynolds N.K."/>
            <person name="Benny G.L."/>
            <person name="Smith M.E."/>
            <person name="James T.Y."/>
            <person name="Grigoriev I.V."/>
        </authorList>
    </citation>
    <scope>NUCLEOTIDE SEQUENCE [LARGE SCALE GENOMIC DNA]</scope>
    <source>
        <strain evidence="13">CSF55</strain>
    </source>
</reference>
<dbReference type="InterPro" id="IPR008971">
    <property type="entry name" value="HSP40/DnaJ_pept-bd"/>
</dbReference>
<dbReference type="GO" id="GO:0030544">
    <property type="term" value="F:Hsp70 protein binding"/>
    <property type="evidence" value="ECO:0007669"/>
    <property type="project" value="InterPro"/>
</dbReference>
<feature type="domain" description="J" evidence="8">
    <location>
        <begin position="25"/>
        <end position="90"/>
    </location>
</feature>
<dbReference type="GO" id="GO:0005524">
    <property type="term" value="F:ATP binding"/>
    <property type="evidence" value="ECO:0007669"/>
    <property type="project" value="InterPro"/>
</dbReference>
<keyword evidence="12" id="KW-1185">Reference proteome</keyword>
<evidence type="ECO:0000259" key="8">
    <source>
        <dbReference type="PROSITE" id="PS50076"/>
    </source>
</evidence>
<dbReference type="InterPro" id="IPR044713">
    <property type="entry name" value="DNJA1/2-like"/>
</dbReference>
<keyword evidence="7" id="KW-0732">Signal</keyword>
<dbReference type="PROSITE" id="PS51188">
    <property type="entry name" value="ZF_CR"/>
    <property type="match status" value="1"/>
</dbReference>
<dbReference type="Gene3D" id="1.10.287.110">
    <property type="entry name" value="DnaJ domain"/>
    <property type="match status" value="1"/>
</dbReference>
<evidence type="ECO:0000259" key="9">
    <source>
        <dbReference type="PROSITE" id="PS51188"/>
    </source>
</evidence>
<name>A0A075B398_ROZAC</name>
<dbReference type="Proteomes" id="UP000030755">
    <property type="component" value="Unassembled WGS sequence"/>
</dbReference>
<dbReference type="STRING" id="988480.A0A075B398"/>
<feature type="zinc finger region" description="CR-type" evidence="6">
    <location>
        <begin position="156"/>
        <end position="238"/>
    </location>
</feature>
<dbReference type="HAMAP" id="MF_01152">
    <property type="entry name" value="DnaJ"/>
    <property type="match status" value="1"/>
</dbReference>
<evidence type="ECO:0000256" key="3">
    <source>
        <dbReference type="ARBA" id="ARBA00022771"/>
    </source>
</evidence>
<keyword evidence="4 6" id="KW-0862">Zinc</keyword>
<dbReference type="InterPro" id="IPR001305">
    <property type="entry name" value="HSP_DnaJ_Cys-rich_dom"/>
</dbReference>
<dbReference type="HOGENOM" id="CLU_017633_0_7_1"/>
<evidence type="ECO:0000256" key="4">
    <source>
        <dbReference type="ARBA" id="ARBA00022833"/>
    </source>
</evidence>
<dbReference type="Pfam" id="PF00226">
    <property type="entry name" value="DnaJ"/>
    <property type="match status" value="1"/>
</dbReference>
<dbReference type="InterPro" id="IPR012724">
    <property type="entry name" value="DnaJ"/>
</dbReference>
<dbReference type="InterPro" id="IPR036410">
    <property type="entry name" value="HSP_DnaJ_Cys-rich_dom_sf"/>
</dbReference>
<dbReference type="PROSITE" id="PS00636">
    <property type="entry name" value="DNAJ_1"/>
    <property type="match status" value="1"/>
</dbReference>
<dbReference type="Gene3D" id="2.10.230.10">
    <property type="entry name" value="Heat shock protein DnaJ, cysteine-rich domain"/>
    <property type="match status" value="1"/>
</dbReference>
<dbReference type="PROSITE" id="PS50076">
    <property type="entry name" value="DNAJ_2"/>
    <property type="match status" value="1"/>
</dbReference>